<comment type="similarity">
    <text evidence="1 2">Belongs to the phD/YefM antitoxin family.</text>
</comment>
<reference evidence="4" key="1">
    <citation type="submission" date="2017-06" db="EMBL/GenBank/DDBJ databases">
        <authorList>
            <person name="Varghese N."/>
            <person name="Submissions S."/>
        </authorList>
    </citation>
    <scope>NUCLEOTIDE SEQUENCE [LARGE SCALE GENOMIC DNA]</scope>
    <source>
        <strain evidence="4">DSM 22348</strain>
    </source>
</reference>
<name>A0A239C6G5_9PSED</name>
<sequence>MKSLTIDEALNRFGQTLSDVCREQKPIMITREDGEPVVMLSLREHNSLVETLYLLGNEKNAAWLRESVAQHRNRKEKP</sequence>
<accession>A0A239C6G5</accession>
<dbReference type="Gene3D" id="6.10.250.330">
    <property type="match status" value="1"/>
</dbReference>
<evidence type="ECO:0000256" key="1">
    <source>
        <dbReference type="ARBA" id="ARBA00009981"/>
    </source>
</evidence>
<dbReference type="AlphaFoldDB" id="A0A239C6G5"/>
<dbReference type="InterPro" id="IPR006442">
    <property type="entry name" value="Antitoxin_Phd/YefM"/>
</dbReference>
<evidence type="ECO:0000313" key="4">
    <source>
        <dbReference type="Proteomes" id="UP000198407"/>
    </source>
</evidence>
<comment type="function">
    <text evidence="2">Antitoxin component of a type II toxin-antitoxin (TA) system.</text>
</comment>
<dbReference type="STRING" id="1215104.GCA_000730585_05013"/>
<dbReference type="Gene3D" id="3.40.1620.10">
    <property type="entry name" value="YefM-like domain"/>
    <property type="match status" value="1"/>
</dbReference>
<protein>
    <recommendedName>
        <fullName evidence="2">Antitoxin</fullName>
    </recommendedName>
</protein>
<dbReference type="OrthoDB" id="9802003at2"/>
<dbReference type="RefSeq" id="WP_042121010.1">
    <property type="nucleotide sequence ID" value="NZ_FZOL01000004.1"/>
</dbReference>
<organism evidence="3 4">
    <name type="scientific">Pseudomonas japonica</name>
    <dbReference type="NCBI Taxonomy" id="256466"/>
    <lineage>
        <taxon>Bacteria</taxon>
        <taxon>Pseudomonadati</taxon>
        <taxon>Pseudomonadota</taxon>
        <taxon>Gammaproteobacteria</taxon>
        <taxon>Pseudomonadales</taxon>
        <taxon>Pseudomonadaceae</taxon>
        <taxon>Pseudomonas</taxon>
    </lineage>
</organism>
<gene>
    <name evidence="3" type="ORF">SAMN05444352_10417</name>
</gene>
<dbReference type="Pfam" id="PF02604">
    <property type="entry name" value="PhdYeFM_antitox"/>
    <property type="match status" value="1"/>
</dbReference>
<keyword evidence="4" id="KW-1185">Reference proteome</keyword>
<dbReference type="EMBL" id="FZOL01000004">
    <property type="protein sequence ID" value="SNS15519.1"/>
    <property type="molecule type" value="Genomic_DNA"/>
</dbReference>
<evidence type="ECO:0000313" key="3">
    <source>
        <dbReference type="EMBL" id="SNS15519.1"/>
    </source>
</evidence>
<dbReference type="SUPFAM" id="SSF143120">
    <property type="entry name" value="YefM-like"/>
    <property type="match status" value="1"/>
</dbReference>
<proteinExistence type="inferred from homology"/>
<evidence type="ECO:0000256" key="2">
    <source>
        <dbReference type="RuleBase" id="RU362080"/>
    </source>
</evidence>
<dbReference type="Proteomes" id="UP000198407">
    <property type="component" value="Unassembled WGS sequence"/>
</dbReference>
<dbReference type="InterPro" id="IPR036165">
    <property type="entry name" value="YefM-like_sf"/>
</dbReference>